<name>A0A0V1EYP9_TRIPS</name>
<evidence type="ECO:0000313" key="2">
    <source>
        <dbReference type="EMBL" id="KRZ46394.1"/>
    </source>
</evidence>
<reference evidence="3 4" key="1">
    <citation type="submission" date="2015-01" db="EMBL/GenBank/DDBJ databases">
        <title>Evolution of Trichinella species and genotypes.</title>
        <authorList>
            <person name="Korhonen P.K."/>
            <person name="Edoardo P."/>
            <person name="Giuseppe L.R."/>
            <person name="Gasser R.B."/>
        </authorList>
    </citation>
    <scope>NUCLEOTIDE SEQUENCE [LARGE SCALE GENOMIC DNA]</scope>
    <source>
        <strain evidence="1">ISS13</strain>
        <strain evidence="2">ISS176</strain>
    </source>
</reference>
<proteinExistence type="predicted"/>
<dbReference type="EMBL" id="JYDR01000003">
    <property type="protein sequence ID" value="KRY78690.1"/>
    <property type="molecule type" value="Genomic_DNA"/>
</dbReference>
<organism evidence="1 3">
    <name type="scientific">Trichinella pseudospiralis</name>
    <name type="common">Parasitic roundworm</name>
    <dbReference type="NCBI Taxonomy" id="6337"/>
    <lineage>
        <taxon>Eukaryota</taxon>
        <taxon>Metazoa</taxon>
        <taxon>Ecdysozoa</taxon>
        <taxon>Nematoda</taxon>
        <taxon>Enoplea</taxon>
        <taxon>Dorylaimia</taxon>
        <taxon>Trichinellida</taxon>
        <taxon>Trichinellidae</taxon>
        <taxon>Trichinella</taxon>
    </lineage>
</organism>
<protein>
    <submittedName>
        <fullName evidence="1">Uncharacterized protein</fullName>
    </submittedName>
</protein>
<dbReference type="EMBL" id="JYDV01000001">
    <property type="protein sequence ID" value="KRZ46394.1"/>
    <property type="molecule type" value="Genomic_DNA"/>
</dbReference>
<dbReference type="Proteomes" id="UP000054632">
    <property type="component" value="Unassembled WGS sequence"/>
</dbReference>
<gene>
    <name evidence="1" type="ORF">T4A_10194</name>
    <name evidence="2" type="ORF">T4C_9603</name>
</gene>
<sequence length="59" mass="6677">MVKRTLDKCPFPLSAQDFGLTEFPVVNYKISAHLDKRTTCKSASFCCDSRDLLFAIYSP</sequence>
<dbReference type="AlphaFoldDB" id="A0A0V1EYP9"/>
<dbReference type="Proteomes" id="UP000054826">
    <property type="component" value="Unassembled WGS sequence"/>
</dbReference>
<evidence type="ECO:0000313" key="3">
    <source>
        <dbReference type="Proteomes" id="UP000054632"/>
    </source>
</evidence>
<accession>A0A0V1EYP9</accession>
<evidence type="ECO:0000313" key="1">
    <source>
        <dbReference type="EMBL" id="KRY78690.1"/>
    </source>
</evidence>
<comment type="caution">
    <text evidence="1">The sequence shown here is derived from an EMBL/GenBank/DDBJ whole genome shotgun (WGS) entry which is preliminary data.</text>
</comment>
<evidence type="ECO:0000313" key="4">
    <source>
        <dbReference type="Proteomes" id="UP000054826"/>
    </source>
</evidence>